<protein>
    <submittedName>
        <fullName evidence="3">Uncharacterized protein</fullName>
    </submittedName>
</protein>
<keyword evidence="1" id="KW-0175">Coiled coil</keyword>
<feature type="coiled-coil region" evidence="1">
    <location>
        <begin position="37"/>
        <end position="64"/>
    </location>
</feature>
<gene>
    <name evidence="3" type="ORF">IPP15_16550</name>
</gene>
<feature type="region of interest" description="Disordered" evidence="2">
    <location>
        <begin position="226"/>
        <end position="254"/>
    </location>
</feature>
<name>A0A9D7XQ95_9BACT</name>
<comment type="caution">
    <text evidence="3">The sequence shown here is derived from an EMBL/GenBank/DDBJ whole genome shotgun (WGS) entry which is preliminary data.</text>
</comment>
<evidence type="ECO:0000313" key="4">
    <source>
        <dbReference type="Proteomes" id="UP000808337"/>
    </source>
</evidence>
<accession>A0A9D7XQ95</accession>
<feature type="compositionally biased region" description="Polar residues" evidence="2">
    <location>
        <begin position="240"/>
        <end position="250"/>
    </location>
</feature>
<proteinExistence type="predicted"/>
<reference evidence="3 4" key="1">
    <citation type="submission" date="2020-10" db="EMBL/GenBank/DDBJ databases">
        <title>Connecting structure to function with the recovery of over 1000 high-quality activated sludge metagenome-assembled genomes encoding full-length rRNA genes using long-read sequencing.</title>
        <authorList>
            <person name="Singleton C.M."/>
            <person name="Petriglieri F."/>
            <person name="Kristensen J.M."/>
            <person name="Kirkegaard R.H."/>
            <person name="Michaelsen T.Y."/>
            <person name="Andersen M.H."/>
            <person name="Karst S.M."/>
            <person name="Dueholm M.S."/>
            <person name="Nielsen P.H."/>
            <person name="Albertsen M."/>
        </authorList>
    </citation>
    <scope>NUCLEOTIDE SEQUENCE [LARGE SCALE GENOMIC DNA]</scope>
    <source>
        <strain evidence="3">Ribe_18-Q3-R11-54_MAXAC.273</strain>
    </source>
</reference>
<organism evidence="3 4">
    <name type="scientific">Candidatus Opimibacter skivensis</name>
    <dbReference type="NCBI Taxonomy" id="2982028"/>
    <lineage>
        <taxon>Bacteria</taxon>
        <taxon>Pseudomonadati</taxon>
        <taxon>Bacteroidota</taxon>
        <taxon>Saprospiria</taxon>
        <taxon>Saprospirales</taxon>
        <taxon>Saprospiraceae</taxon>
        <taxon>Candidatus Opimibacter</taxon>
    </lineage>
</organism>
<dbReference type="AlphaFoldDB" id="A0A9D7XQ95"/>
<evidence type="ECO:0000313" key="3">
    <source>
        <dbReference type="EMBL" id="MBK9983950.1"/>
    </source>
</evidence>
<evidence type="ECO:0000256" key="1">
    <source>
        <dbReference type="SAM" id="Coils"/>
    </source>
</evidence>
<dbReference type="Proteomes" id="UP000808337">
    <property type="component" value="Unassembled WGS sequence"/>
</dbReference>
<sequence length="327" mass="37350">MLTQHNYINLNTTWDEKIKECCKKPNPDIPPGSDCCYDTWTEELKLVNKAYQEIEEEARQKSDEFTYVSGRRDQFKKWYDELTKANDLEKAICDQLEILICQVEKVGKNTQFTIDAIKILFCMIRDYFFQLDKLKDKYDALMNCIHCLKSEILVPGAGLMKLIEDYGVKLAGAQAFRDDLLKMVMEALALAEKIDLSIAEDNNPSSPDYGLLAIVNEWKSTLNCSEDCGSPSGEQDKKQMQSSKGIQSSSEDCDADGNCNLKPELYLPICNDNYYAKTWKKYDDDKKKAEVLGKEVVDLNKKKESLLACKQSLEAAIKEVNPKERCK</sequence>
<evidence type="ECO:0000256" key="2">
    <source>
        <dbReference type="SAM" id="MobiDB-lite"/>
    </source>
</evidence>
<dbReference type="EMBL" id="JADKGY010000029">
    <property type="protein sequence ID" value="MBK9983950.1"/>
    <property type="molecule type" value="Genomic_DNA"/>
</dbReference>